<dbReference type="InterPro" id="IPR051262">
    <property type="entry name" value="SMP-30/CGR1_Lactonase"/>
</dbReference>
<dbReference type="SUPFAM" id="SSF63829">
    <property type="entry name" value="Calcium-dependent phosphotriesterase"/>
    <property type="match status" value="1"/>
</dbReference>
<dbReference type="Gene3D" id="2.120.10.30">
    <property type="entry name" value="TolB, C-terminal domain"/>
    <property type="match status" value="1"/>
</dbReference>
<evidence type="ECO:0000313" key="3">
    <source>
        <dbReference type="EMBL" id="CAI8026194.1"/>
    </source>
</evidence>
<dbReference type="InterPro" id="IPR013658">
    <property type="entry name" value="SGL"/>
</dbReference>
<proteinExistence type="predicted"/>
<dbReference type="Proteomes" id="UP001174909">
    <property type="component" value="Unassembled WGS sequence"/>
</dbReference>
<keyword evidence="4" id="KW-1185">Reference proteome</keyword>
<gene>
    <name evidence="3" type="ORF">GBAR_LOCUS15081</name>
</gene>
<name>A0AA35SB46_GEOBA</name>
<evidence type="ECO:0000313" key="4">
    <source>
        <dbReference type="Proteomes" id="UP001174909"/>
    </source>
</evidence>
<evidence type="ECO:0000259" key="2">
    <source>
        <dbReference type="Pfam" id="PF08450"/>
    </source>
</evidence>
<dbReference type="EMBL" id="CASHTH010002204">
    <property type="protein sequence ID" value="CAI8026194.1"/>
    <property type="molecule type" value="Genomic_DNA"/>
</dbReference>
<reference evidence="3" key="1">
    <citation type="submission" date="2023-03" db="EMBL/GenBank/DDBJ databases">
        <authorList>
            <person name="Steffen K."/>
            <person name="Cardenas P."/>
        </authorList>
    </citation>
    <scope>NUCLEOTIDE SEQUENCE</scope>
</reference>
<dbReference type="PANTHER" id="PTHR47572">
    <property type="entry name" value="LIPOPROTEIN-RELATED"/>
    <property type="match status" value="1"/>
</dbReference>
<dbReference type="Pfam" id="PF08450">
    <property type="entry name" value="SGL"/>
    <property type="match status" value="1"/>
</dbReference>
<accession>A0AA35SB46</accession>
<dbReference type="AlphaFoldDB" id="A0AA35SB46"/>
<dbReference type="PANTHER" id="PTHR47572:SF4">
    <property type="entry name" value="LACTONASE DRP35"/>
    <property type="match status" value="1"/>
</dbReference>
<dbReference type="InterPro" id="IPR011042">
    <property type="entry name" value="6-blade_b-propeller_TolB-like"/>
</dbReference>
<keyword evidence="1" id="KW-0378">Hydrolase</keyword>
<organism evidence="3 4">
    <name type="scientific">Geodia barretti</name>
    <name type="common">Barrett's horny sponge</name>
    <dbReference type="NCBI Taxonomy" id="519541"/>
    <lineage>
        <taxon>Eukaryota</taxon>
        <taxon>Metazoa</taxon>
        <taxon>Porifera</taxon>
        <taxon>Demospongiae</taxon>
        <taxon>Heteroscleromorpha</taxon>
        <taxon>Tetractinellida</taxon>
        <taxon>Astrophorina</taxon>
        <taxon>Geodiidae</taxon>
        <taxon>Geodia</taxon>
    </lineage>
</organism>
<dbReference type="GO" id="GO:0016787">
    <property type="term" value="F:hydrolase activity"/>
    <property type="evidence" value="ECO:0007669"/>
    <property type="project" value="UniProtKB-KW"/>
</dbReference>
<evidence type="ECO:0000256" key="1">
    <source>
        <dbReference type="ARBA" id="ARBA00022801"/>
    </source>
</evidence>
<comment type="caution">
    <text evidence="3">The sequence shown here is derived from an EMBL/GenBank/DDBJ whole genome shotgun (WGS) entry which is preliminary data.</text>
</comment>
<protein>
    <submittedName>
        <fullName evidence="3">Gluconolactonase</fullName>
    </submittedName>
</protein>
<sequence>MATTFSEVFSGHDPVTIYEGFEFTEGPVWHPEGYLLFSDIPANTIYRYVPGGDPEPFLTPSGNSKGLTFDRQGQLLACEHGGRRVSRMSGNGSMETLVHQYDGKSLNSPNDLVVHSSGSIFFTDPPYGIDPDPGAQGFNGVYRLDPDGTLLC</sequence>
<feature type="domain" description="SMP-30/Gluconolactonase/LRE-like region" evidence="2">
    <location>
        <begin position="23"/>
        <end position="149"/>
    </location>
</feature>